<protein>
    <submittedName>
        <fullName evidence="1">MmcB family DNA repair protein</fullName>
    </submittedName>
</protein>
<proteinExistence type="predicted"/>
<dbReference type="AlphaFoldDB" id="A0A929QRV6"/>
<dbReference type="InterPro" id="IPR009394">
    <property type="entry name" value="MmcB-like"/>
</dbReference>
<evidence type="ECO:0000313" key="1">
    <source>
        <dbReference type="EMBL" id="MBF0934083.1"/>
    </source>
</evidence>
<name>A0A929QRV6_ABIDE</name>
<reference evidence="1" key="1">
    <citation type="submission" date="2020-04" db="EMBL/GenBank/DDBJ databases">
        <title>Deep metagenomics examines the oral microbiome during advanced dental caries in children, revealing novel taxa and co-occurrences with host molecules.</title>
        <authorList>
            <person name="Baker J.L."/>
            <person name="Morton J.T."/>
            <person name="Dinis M."/>
            <person name="Alvarez R."/>
            <person name="Tran N.C."/>
            <person name="Knight R."/>
            <person name="Edlund A."/>
        </authorList>
    </citation>
    <scope>NUCLEOTIDE SEQUENCE</scope>
    <source>
        <strain evidence="1">JCVI_23_bin.16</strain>
    </source>
</reference>
<evidence type="ECO:0000313" key="2">
    <source>
        <dbReference type="Proteomes" id="UP000757900"/>
    </source>
</evidence>
<gene>
    <name evidence="1" type="ORF">HXK00_00385</name>
</gene>
<sequence length="166" mass="19517">MKENNKVTELDIFKAIYFKYNTKAFNAVCPHVSIGTMWGVGKDESVRRIDALVMEKTGKTTCFEIKVSKQDFLNDVNNPDKQKLWREHSDFFYYVVPIDMVEYCKDKLPKGFGLMSYSFEYAWPDLWVVKRSSRNKEKKPLPDQVVYRVLKQAGNYYSQLKGKIEI</sequence>
<accession>A0A929QRV6</accession>
<dbReference type="EMBL" id="JABZFV010000001">
    <property type="protein sequence ID" value="MBF0934083.1"/>
    <property type="molecule type" value="Genomic_DNA"/>
</dbReference>
<organism evidence="1 2">
    <name type="scientific">Abiotrophia defectiva</name>
    <name type="common">Streptococcus defectivus</name>
    <dbReference type="NCBI Taxonomy" id="46125"/>
    <lineage>
        <taxon>Bacteria</taxon>
        <taxon>Bacillati</taxon>
        <taxon>Bacillota</taxon>
        <taxon>Bacilli</taxon>
        <taxon>Lactobacillales</taxon>
        <taxon>Aerococcaceae</taxon>
        <taxon>Abiotrophia</taxon>
    </lineage>
</organism>
<dbReference type="Proteomes" id="UP000757900">
    <property type="component" value="Unassembled WGS sequence"/>
</dbReference>
<comment type="caution">
    <text evidence="1">The sequence shown here is derived from an EMBL/GenBank/DDBJ whole genome shotgun (WGS) entry which is preliminary data.</text>
</comment>
<dbReference type="Pfam" id="PF06319">
    <property type="entry name" value="MmcB-like"/>
    <property type="match status" value="1"/>
</dbReference>